<dbReference type="InterPro" id="IPR036691">
    <property type="entry name" value="Endo/exonu/phosph_ase_sf"/>
</dbReference>
<protein>
    <submittedName>
        <fullName evidence="2">Endonuclease/exonuclease/phosphatase family metal-dependent hydrolase</fullName>
    </submittedName>
</protein>
<dbReference type="GO" id="GO:0006506">
    <property type="term" value="P:GPI anchor biosynthetic process"/>
    <property type="evidence" value="ECO:0007669"/>
    <property type="project" value="TreeGrafter"/>
</dbReference>
<dbReference type="InterPro" id="IPR051916">
    <property type="entry name" value="GPI-anchor_lipid_remodeler"/>
</dbReference>
<accession>A0A7W6NLI3</accession>
<dbReference type="InterPro" id="IPR005135">
    <property type="entry name" value="Endo/exonuclease/phosphatase"/>
</dbReference>
<dbReference type="GO" id="GO:0016020">
    <property type="term" value="C:membrane"/>
    <property type="evidence" value="ECO:0007669"/>
    <property type="project" value="GOC"/>
</dbReference>
<keyword evidence="2" id="KW-0540">Nuclease</keyword>
<feature type="domain" description="Endonuclease/exonuclease/phosphatase" evidence="1">
    <location>
        <begin position="4"/>
        <end position="277"/>
    </location>
</feature>
<name>A0A7W6NLI3_9HYPH</name>
<dbReference type="Gene3D" id="3.60.10.10">
    <property type="entry name" value="Endonuclease/exonuclease/phosphatase"/>
    <property type="match status" value="1"/>
</dbReference>
<dbReference type="Pfam" id="PF03372">
    <property type="entry name" value="Exo_endo_phos"/>
    <property type="match status" value="1"/>
</dbReference>
<reference evidence="2 3" key="1">
    <citation type="submission" date="2020-08" db="EMBL/GenBank/DDBJ databases">
        <title>Genomic Encyclopedia of Type Strains, Phase IV (KMG-IV): sequencing the most valuable type-strain genomes for metagenomic binning, comparative biology and taxonomic classification.</title>
        <authorList>
            <person name="Goeker M."/>
        </authorList>
    </citation>
    <scope>NUCLEOTIDE SEQUENCE [LARGE SCALE GENOMIC DNA]</scope>
    <source>
        <strain evidence="2 3">DSM 29853</strain>
    </source>
</reference>
<comment type="caution">
    <text evidence="2">The sequence shown here is derived from an EMBL/GenBank/DDBJ whole genome shotgun (WGS) entry which is preliminary data.</text>
</comment>
<dbReference type="GO" id="GO:0004527">
    <property type="term" value="F:exonuclease activity"/>
    <property type="evidence" value="ECO:0007669"/>
    <property type="project" value="UniProtKB-KW"/>
</dbReference>
<dbReference type="PANTHER" id="PTHR14859:SF15">
    <property type="entry name" value="ENDONUCLEASE_EXONUCLEASE_PHOSPHATASE DOMAIN-CONTAINING PROTEIN"/>
    <property type="match status" value="1"/>
</dbReference>
<evidence type="ECO:0000313" key="3">
    <source>
        <dbReference type="Proteomes" id="UP000528286"/>
    </source>
</evidence>
<dbReference type="EMBL" id="JACIEZ010000004">
    <property type="protein sequence ID" value="MBB4065455.1"/>
    <property type="molecule type" value="Genomic_DNA"/>
</dbReference>
<keyword evidence="3" id="KW-1185">Reference proteome</keyword>
<keyword evidence="2" id="KW-0255">Endonuclease</keyword>
<evidence type="ECO:0000313" key="2">
    <source>
        <dbReference type="EMBL" id="MBB4065455.1"/>
    </source>
</evidence>
<keyword evidence="2" id="KW-0378">Hydrolase</keyword>
<dbReference type="SUPFAM" id="SSF56219">
    <property type="entry name" value="DNase I-like"/>
    <property type="match status" value="1"/>
</dbReference>
<dbReference type="Proteomes" id="UP000528286">
    <property type="component" value="Unassembled WGS sequence"/>
</dbReference>
<sequence>MKLVSYNIQYGIGLDQKYDLDRIAASLAGADIIALQEVTRNFARNGYADLVAGLEARFPEHFSCFHAPVDLLLNMERREGRVVAHRLQFGNMILSRHPILSVRGLLLPRSRTYDRLNLQRSALEAVIATPEGPLRVYSVHLDHISPEERLGQIAVLQRLLADTPQEGVAVTGADEFGMGDTPAPEDYVALGDFNLQPESPEYQALFGRPDPFYGRVPRRTHPVDALAHLKKRAAGSYSWEGPGGAGERLLLDYALVSPSLLPRLADARIDTAARGSDNFPLWVELS</sequence>
<dbReference type="GO" id="GO:0004519">
    <property type="term" value="F:endonuclease activity"/>
    <property type="evidence" value="ECO:0007669"/>
    <property type="project" value="UniProtKB-KW"/>
</dbReference>
<gene>
    <name evidence="2" type="ORF">GGR23_002656</name>
</gene>
<organism evidence="2 3">
    <name type="scientific">Gellertiella hungarica</name>
    <dbReference type="NCBI Taxonomy" id="1572859"/>
    <lineage>
        <taxon>Bacteria</taxon>
        <taxon>Pseudomonadati</taxon>
        <taxon>Pseudomonadota</taxon>
        <taxon>Alphaproteobacteria</taxon>
        <taxon>Hyphomicrobiales</taxon>
        <taxon>Rhizobiaceae</taxon>
        <taxon>Gellertiella</taxon>
    </lineage>
</organism>
<dbReference type="AlphaFoldDB" id="A0A7W6NLI3"/>
<dbReference type="RefSeq" id="WP_183366731.1">
    <property type="nucleotide sequence ID" value="NZ_JACIEZ010000004.1"/>
</dbReference>
<evidence type="ECO:0000259" key="1">
    <source>
        <dbReference type="Pfam" id="PF03372"/>
    </source>
</evidence>
<keyword evidence="2" id="KW-0269">Exonuclease</keyword>
<proteinExistence type="predicted"/>
<dbReference type="PANTHER" id="PTHR14859">
    <property type="entry name" value="CALCOFLUOR WHITE HYPERSENSITIVE PROTEIN PRECURSOR"/>
    <property type="match status" value="1"/>
</dbReference>